<evidence type="ECO:0000313" key="3">
    <source>
        <dbReference type="Proteomes" id="UP000185491"/>
    </source>
</evidence>
<keyword evidence="3" id="KW-1185">Reference proteome</keyword>
<reference evidence="2 3" key="1">
    <citation type="submission" date="2014-08" db="EMBL/GenBank/DDBJ databases">
        <title>Complete genome sequence of Corynebacterium phocae M408/89/1(T)(=DSM 44612(T)), isolated from the common seal (Phoca vitulina).</title>
        <authorList>
            <person name="Ruckert C."/>
            <person name="Albersmeier A."/>
            <person name="Winkler A."/>
            <person name="Kalinowski J."/>
        </authorList>
    </citation>
    <scope>NUCLEOTIDE SEQUENCE [LARGE SCALE GENOMIC DNA]</scope>
    <source>
        <strain evidence="2 3">M408/89/1</strain>
    </source>
</reference>
<dbReference type="GO" id="GO:0005886">
    <property type="term" value="C:plasma membrane"/>
    <property type="evidence" value="ECO:0007669"/>
    <property type="project" value="TreeGrafter"/>
</dbReference>
<name>A0A1L7D1Z0_9CORY</name>
<dbReference type="STRING" id="161895.CPHO_03570"/>
<dbReference type="Pfam" id="PF02698">
    <property type="entry name" value="DUF218"/>
    <property type="match status" value="1"/>
</dbReference>
<dbReference type="AlphaFoldDB" id="A0A1L7D1Z0"/>
<dbReference type="Proteomes" id="UP000185491">
    <property type="component" value="Chromosome"/>
</dbReference>
<evidence type="ECO:0000259" key="1">
    <source>
        <dbReference type="Pfam" id="PF02698"/>
    </source>
</evidence>
<dbReference type="EMBL" id="CP009249">
    <property type="protein sequence ID" value="APT92124.1"/>
    <property type="molecule type" value="Genomic_DNA"/>
</dbReference>
<dbReference type="InterPro" id="IPR051599">
    <property type="entry name" value="Cell_Envelope_Assoc"/>
</dbReference>
<gene>
    <name evidence="2" type="ORF">CPHO_03570</name>
</gene>
<dbReference type="CDD" id="cd06259">
    <property type="entry name" value="YdcF-like"/>
    <property type="match status" value="1"/>
</dbReference>
<dbReference type="PANTHER" id="PTHR30336:SF20">
    <property type="entry name" value="DUF218 DOMAIN-CONTAINING PROTEIN"/>
    <property type="match status" value="1"/>
</dbReference>
<dbReference type="KEGG" id="cpho:CPHO_03570"/>
<sequence>MKQPVIILGAAQCDGRLSRTLRARLDQAVKLHRRDPSTWFITVGGNQPGDRFTEAGVARDFLVARGVDPSQVIAVERGVDTRTSLEAVVAAHPGIDGSNRVRVVTDRIHGPRTQAIARAVGLRARVIPAQGSPTRFPKPTWWRSLAHELGGLIFLAAQRWLPAPAAWRVRSGLYAVEAVIRPSWRGRHERLQQ</sequence>
<dbReference type="PANTHER" id="PTHR30336">
    <property type="entry name" value="INNER MEMBRANE PROTEIN, PROBABLE PERMEASE"/>
    <property type="match status" value="1"/>
</dbReference>
<proteinExistence type="predicted"/>
<protein>
    <recommendedName>
        <fullName evidence="1">DUF218 domain-containing protein</fullName>
    </recommendedName>
</protein>
<dbReference type="InterPro" id="IPR003848">
    <property type="entry name" value="DUF218"/>
</dbReference>
<dbReference type="OrthoDB" id="9782395at2"/>
<organism evidence="2 3">
    <name type="scientific">Corynebacterium phocae</name>
    <dbReference type="NCBI Taxonomy" id="161895"/>
    <lineage>
        <taxon>Bacteria</taxon>
        <taxon>Bacillati</taxon>
        <taxon>Actinomycetota</taxon>
        <taxon>Actinomycetes</taxon>
        <taxon>Mycobacteriales</taxon>
        <taxon>Corynebacteriaceae</taxon>
        <taxon>Corynebacterium</taxon>
    </lineage>
</organism>
<evidence type="ECO:0000313" key="2">
    <source>
        <dbReference type="EMBL" id="APT92124.1"/>
    </source>
</evidence>
<feature type="domain" description="DUF218" evidence="1">
    <location>
        <begin position="5"/>
        <end position="151"/>
    </location>
</feature>
<accession>A0A1L7D1Z0</accession>
<dbReference type="RefSeq" id="WP_075733285.1">
    <property type="nucleotide sequence ID" value="NZ_CP009249.1"/>
</dbReference>